<evidence type="ECO:0000259" key="3">
    <source>
        <dbReference type="Pfam" id="PF06458"/>
    </source>
</evidence>
<dbReference type="SUPFAM" id="SSF49899">
    <property type="entry name" value="Concanavalin A-like lectins/glucanases"/>
    <property type="match status" value="1"/>
</dbReference>
<feature type="compositionally biased region" description="Basic and acidic residues" evidence="2">
    <location>
        <begin position="59"/>
        <end position="68"/>
    </location>
</feature>
<evidence type="ECO:0000256" key="1">
    <source>
        <dbReference type="ARBA" id="ARBA00022737"/>
    </source>
</evidence>
<name>A0A2T5DAD0_ENTMU</name>
<dbReference type="Pfam" id="PF18483">
    <property type="entry name" value="Lectin_L-type_dom"/>
    <property type="match status" value="1"/>
</dbReference>
<sequence>MIRGKLFTLILSTIVTATISPLITEEQPLSETSSTIEVMEGNDESLSSEEQLKTVIEQRTSDSTKEEADTSEDSTDEKEDQQTSKLEIDKEVARSSISPYAISLPNDPNIIPIDQVFQPQIGTSTSLLEGGKLLQLNPASPSQIGAIWSKEKVSLLSDFTFKSYLYLGDQRGSAGDGMTFTLTNDPRMSTAPQQVIGSPGMGLGAYATAANRPFVRNALSIEFDTYKNTGTSNRMDREISADTGFGHVAFVTPKSNNNHYSGEHSGVTLAPTFLSNGTWRMLTVHWNAAQRRLTYDLSGVGSNSHVVSNLTTQFGGTDVYWGFTSSTGTFVQENALAMTQLPTNVTSEADVKVNDGEYGRSVEASKNDRIFIRKMLNVEGSSLEQRNPKASIVLPEELGPVPRSITLDGKPVNDADVSIVDHRVTVELGNHLVSNQPLVLELETVLEDDTPEKVITTNFEYLEQTVLLKKTNEVNITIAQSQEKTIQVYYKDIDTLQEIAQSKTLTGTIGEAYKENPLVIDGYIFVSDSGNTEDVFSETTDDIYFYYRIGRLYLSEAPTRFDFGSHKIASTTLTVFGQPTGQLKVIDERATSSWRLQLKQHKPLINNGFEMPGVLSFITTNGAMEIGESSIIISASSQKGESNLSDLLDKQNHRGIKATIPVEFQRIGTFVGTLSWSLEDVP</sequence>
<evidence type="ECO:0000313" key="5">
    <source>
        <dbReference type="Proteomes" id="UP000244022"/>
    </source>
</evidence>
<dbReference type="InterPro" id="IPR009459">
    <property type="entry name" value="MucBP_dom"/>
</dbReference>
<gene>
    <name evidence="4" type="ORF">C6N14_12485</name>
</gene>
<organism evidence="4 5">
    <name type="scientific">Enterococcus mundtii</name>
    <dbReference type="NCBI Taxonomy" id="53346"/>
    <lineage>
        <taxon>Bacteria</taxon>
        <taxon>Bacillati</taxon>
        <taxon>Bacillota</taxon>
        <taxon>Bacilli</taxon>
        <taxon>Lactobacillales</taxon>
        <taxon>Enterococcaceae</taxon>
        <taxon>Enterococcus</taxon>
    </lineage>
</organism>
<dbReference type="AlphaFoldDB" id="A0A2T5DAD0"/>
<dbReference type="InterPro" id="IPR056573">
    <property type="entry name" value="Lectin_L-type_dom"/>
</dbReference>
<dbReference type="InterPro" id="IPR013320">
    <property type="entry name" value="ConA-like_dom_sf"/>
</dbReference>
<dbReference type="RefSeq" id="WP_108146397.1">
    <property type="nucleotide sequence ID" value="NZ_PYGR01000068.1"/>
</dbReference>
<keyword evidence="1" id="KW-0677">Repeat</keyword>
<proteinExistence type="predicted"/>
<accession>A0A2T5DAD0</accession>
<dbReference type="Proteomes" id="UP000244022">
    <property type="component" value="Unassembled WGS sequence"/>
</dbReference>
<evidence type="ECO:0000313" key="4">
    <source>
        <dbReference type="EMBL" id="PTO34377.1"/>
    </source>
</evidence>
<dbReference type="Pfam" id="PF06458">
    <property type="entry name" value="MucBP"/>
    <property type="match status" value="1"/>
</dbReference>
<dbReference type="CDD" id="cd01951">
    <property type="entry name" value="lectin_L-type"/>
    <property type="match status" value="1"/>
</dbReference>
<feature type="compositionally biased region" description="Acidic residues" evidence="2">
    <location>
        <begin position="69"/>
        <end position="79"/>
    </location>
</feature>
<evidence type="ECO:0000256" key="2">
    <source>
        <dbReference type="SAM" id="MobiDB-lite"/>
    </source>
</evidence>
<dbReference type="Gene3D" id="3.10.20.320">
    <property type="entry name" value="Putative peptidoglycan bound protein (lpxtg motif)"/>
    <property type="match status" value="1"/>
</dbReference>
<comment type="caution">
    <text evidence="4">The sequence shown here is derived from an EMBL/GenBank/DDBJ whole genome shotgun (WGS) entry which is preliminary data.</text>
</comment>
<reference evidence="4 5" key="1">
    <citation type="submission" date="2018-03" db="EMBL/GenBank/DDBJ databases">
        <title>Draft genome sequences of four Enterococcus mundtii strains isolated from beef slaughterhouses in Kenya.</title>
        <authorList>
            <person name="Wambui J."/>
            <person name="Stevens M."/>
            <person name="Njage P."/>
            <person name="Stephan R."/>
            <person name="Tasara T."/>
        </authorList>
    </citation>
    <scope>NUCLEOTIDE SEQUENCE [LARGE SCALE GENOMIC DNA]</scope>
    <source>
        <strain evidence="4 5">H18-EM</strain>
    </source>
</reference>
<feature type="region of interest" description="Disordered" evidence="2">
    <location>
        <begin position="28"/>
        <end position="84"/>
    </location>
</feature>
<dbReference type="Gene3D" id="2.60.120.200">
    <property type="match status" value="1"/>
</dbReference>
<dbReference type="EMBL" id="PYGR01000068">
    <property type="protein sequence ID" value="PTO34377.1"/>
    <property type="molecule type" value="Genomic_DNA"/>
</dbReference>
<protein>
    <submittedName>
        <fullName evidence="4">Lectin</fullName>
    </submittedName>
</protein>
<feature type="domain" description="MucBP" evidence="3">
    <location>
        <begin position="485"/>
        <end position="548"/>
    </location>
</feature>